<name>A0ABU3NTA1_9FIRM</name>
<dbReference type="RefSeq" id="WP_413778610.1">
    <property type="nucleotide sequence ID" value="NZ_JAUOZS010000001.1"/>
</dbReference>
<gene>
    <name evidence="1" type="ORF">Q4T40_02215</name>
</gene>
<dbReference type="Proteomes" id="UP001254848">
    <property type="component" value="Unassembled WGS sequence"/>
</dbReference>
<accession>A0ABU3NTA1</accession>
<evidence type="ECO:0000313" key="2">
    <source>
        <dbReference type="Proteomes" id="UP001254848"/>
    </source>
</evidence>
<evidence type="ECO:0000313" key="1">
    <source>
        <dbReference type="EMBL" id="MDT8900050.1"/>
    </source>
</evidence>
<protein>
    <submittedName>
        <fullName evidence="1">Uncharacterized protein</fullName>
    </submittedName>
</protein>
<proteinExistence type="predicted"/>
<dbReference type="EMBL" id="JAUOZS010000001">
    <property type="protein sequence ID" value="MDT8900050.1"/>
    <property type="molecule type" value="Genomic_DNA"/>
</dbReference>
<organism evidence="1 2">
    <name type="scientific">Anaeroselena agilis</name>
    <dbReference type="NCBI Taxonomy" id="3063788"/>
    <lineage>
        <taxon>Bacteria</taxon>
        <taxon>Bacillati</taxon>
        <taxon>Bacillota</taxon>
        <taxon>Negativicutes</taxon>
        <taxon>Acetonemataceae</taxon>
        <taxon>Anaeroselena</taxon>
    </lineage>
</organism>
<sequence length="42" mass="4957">MYTSERSRLLSMLADLEDAPDSEKMQLLIELLRELIMSGRWD</sequence>
<comment type="caution">
    <text evidence="1">The sequence shown here is derived from an EMBL/GenBank/DDBJ whole genome shotgun (WGS) entry which is preliminary data.</text>
</comment>
<keyword evidence="2" id="KW-1185">Reference proteome</keyword>
<reference evidence="1 2" key="1">
    <citation type="submission" date="2023-07" db="EMBL/GenBank/DDBJ databases">
        <title>The novel representative of Negativicutes class, Anaeroselena agilis gen. nov. sp. nov.</title>
        <authorList>
            <person name="Prokofeva M.I."/>
            <person name="Elcheninov A.G."/>
            <person name="Klyukina A."/>
            <person name="Kublanov I.V."/>
            <person name="Frolov E.N."/>
            <person name="Podosokorskaya O.A."/>
        </authorList>
    </citation>
    <scope>NUCLEOTIDE SEQUENCE [LARGE SCALE GENOMIC DNA]</scope>
    <source>
        <strain evidence="1 2">4137-cl</strain>
    </source>
</reference>